<dbReference type="EMBL" id="VDEP01000372">
    <property type="protein sequence ID" value="KAA1095479.1"/>
    <property type="molecule type" value="Genomic_DNA"/>
</dbReference>
<evidence type="ECO:0000313" key="1">
    <source>
        <dbReference type="EMBL" id="KAA1095479.1"/>
    </source>
</evidence>
<dbReference type="AlphaFoldDB" id="A0A5B0P664"/>
<evidence type="ECO:0000313" key="2">
    <source>
        <dbReference type="Proteomes" id="UP000325313"/>
    </source>
</evidence>
<accession>A0A5B0P664</accession>
<proteinExistence type="predicted"/>
<dbReference type="Proteomes" id="UP000325313">
    <property type="component" value="Unassembled WGS sequence"/>
</dbReference>
<comment type="caution">
    <text evidence="1">The sequence shown here is derived from an EMBL/GenBank/DDBJ whole genome shotgun (WGS) entry which is preliminary data.</text>
</comment>
<name>A0A5B0P664_PUCGR</name>
<protein>
    <submittedName>
        <fullName evidence="1">Uncharacterized protein</fullName>
    </submittedName>
</protein>
<gene>
    <name evidence="1" type="ORF">PGTUg99_032987</name>
</gene>
<reference evidence="1 2" key="1">
    <citation type="submission" date="2019-05" db="EMBL/GenBank/DDBJ databases">
        <title>Emergence of the Ug99 lineage of the wheat stem rust pathogen through somatic hybridization.</title>
        <authorList>
            <person name="Li F."/>
            <person name="Upadhyaya N.M."/>
            <person name="Sperschneider J."/>
            <person name="Matny O."/>
            <person name="Nguyen-Phuc H."/>
            <person name="Mago R."/>
            <person name="Raley C."/>
            <person name="Miller M.E."/>
            <person name="Silverstein K.A.T."/>
            <person name="Henningsen E."/>
            <person name="Hirsch C.D."/>
            <person name="Visser B."/>
            <person name="Pretorius Z.A."/>
            <person name="Steffenson B.J."/>
            <person name="Schwessinger B."/>
            <person name="Dodds P.N."/>
            <person name="Figueroa M."/>
        </authorList>
    </citation>
    <scope>NUCLEOTIDE SEQUENCE [LARGE SCALE GENOMIC DNA]</scope>
    <source>
        <strain evidence="1 2">Ug99</strain>
    </source>
</reference>
<organism evidence="1 2">
    <name type="scientific">Puccinia graminis f. sp. tritici</name>
    <dbReference type="NCBI Taxonomy" id="56615"/>
    <lineage>
        <taxon>Eukaryota</taxon>
        <taxon>Fungi</taxon>
        <taxon>Dikarya</taxon>
        <taxon>Basidiomycota</taxon>
        <taxon>Pucciniomycotina</taxon>
        <taxon>Pucciniomycetes</taxon>
        <taxon>Pucciniales</taxon>
        <taxon>Pucciniaceae</taxon>
        <taxon>Puccinia</taxon>
    </lineage>
</organism>
<sequence length="253" mass="28599">MELKIVSPADIEKDVRTSVKVKQHVITQGAAQLASGPLSLVSAEEFNVKNVYMNQIYDTHLPNVKYKDKMLVYLHSTDSSRYIPLTNANVQKWAAALMKPNNPSSINSPPPKPKYKKLSSVKNCKLNDCSSRHCSRSLEENPDSSSVVDPGVNLLDLYLEFVKIPSDDRRCIFYGELFNKIPVDALNTEQDAIGIIQLLTDFIEKQTWFGLDQVNDEPKFIIVGTKWLAMGLVCLWIPEDMLSLFVEFYPSIK</sequence>